<protein>
    <submittedName>
        <fullName evidence="2">Uncharacterized protein</fullName>
    </submittedName>
</protein>
<accession>A0A8H4KPP6</accession>
<dbReference type="PANTHER" id="PTHR37576:SF2">
    <property type="entry name" value="DEFECT AT LOW TEMPERATURE PROTEIN 1"/>
    <property type="match status" value="1"/>
</dbReference>
<sequence length="535" mass="57616">MQQNLGNKLGAQLAYQPVSPHNSNEQWKPSLLRSIPWSGIAGIIIAILSGVGSIIALYSANGEVVDSWPSKDRPIQLAVILAILTAVGNVGLGVAFNEGATLTWWVSMSQGATLGESHRYWEHSSSAWKSFLGLLHLRISKVNLVSILMASHFANGPLIQRATRITTDLTTQKTTFHVAFSPDQLSQPTGYYMSRAQSISTLAGNFSRVVLAYNNRDPIKLDLKGCDGVCSGALIGAGFDVGCSNENKSYSINEREAGGQWVVGGVEIWHDGIGTPGVVNVTTTYKGHPTAKGHLTVTTCLLRSALVRYPISYANGTLTLQGINSMADGTVNRTEKLLYPFAESAGLGRMGSLLGGLSSALHDLFASNVSLYQSGTLAVQGTGPMGALYMKSSDDALGTVNMTWSDPTPSILEAFHQMAFRTAFAFSNSSFEQTVQGTQQRITTKYAINKAFLAASLVITFSNALAIMFLYPGFWRLGRPVTMSPLETANAFNAPSMSDADGLKDVDELAQRFESKVVRYDIGQGKMMIREEEAE</sequence>
<dbReference type="Pfam" id="PF11374">
    <property type="entry name" value="DUF3176"/>
    <property type="match status" value="1"/>
</dbReference>
<feature type="transmembrane region" description="Helical" evidence="1">
    <location>
        <begin position="75"/>
        <end position="96"/>
    </location>
</feature>
<dbReference type="InterPro" id="IPR021514">
    <property type="entry name" value="DUF3176"/>
</dbReference>
<keyword evidence="3" id="KW-1185">Reference proteome</keyword>
<comment type="caution">
    <text evidence="2">The sequence shown here is derived from an EMBL/GenBank/DDBJ whole genome shotgun (WGS) entry which is preliminary data.</text>
</comment>
<keyword evidence="1" id="KW-1133">Transmembrane helix</keyword>
<dbReference type="Proteomes" id="UP000605986">
    <property type="component" value="Unassembled WGS sequence"/>
</dbReference>
<keyword evidence="1" id="KW-0472">Membrane</keyword>
<dbReference type="PANTHER" id="PTHR37576">
    <property type="entry name" value="DEFECT AT LOW TEMPERATURE PROTEIN 1"/>
    <property type="match status" value="1"/>
</dbReference>
<name>A0A8H4KPP6_9HYPO</name>
<organism evidence="2 3">
    <name type="scientific">Fusarium austroafricanum</name>
    <dbReference type="NCBI Taxonomy" id="2364996"/>
    <lineage>
        <taxon>Eukaryota</taxon>
        <taxon>Fungi</taxon>
        <taxon>Dikarya</taxon>
        <taxon>Ascomycota</taxon>
        <taxon>Pezizomycotina</taxon>
        <taxon>Sordariomycetes</taxon>
        <taxon>Hypocreomycetidae</taxon>
        <taxon>Hypocreales</taxon>
        <taxon>Nectriaceae</taxon>
        <taxon>Fusarium</taxon>
        <taxon>Fusarium concolor species complex</taxon>
    </lineage>
</organism>
<proteinExistence type="predicted"/>
<keyword evidence="1" id="KW-0812">Transmembrane</keyword>
<evidence type="ECO:0000313" key="3">
    <source>
        <dbReference type="Proteomes" id="UP000605986"/>
    </source>
</evidence>
<feature type="transmembrane region" description="Helical" evidence="1">
    <location>
        <begin position="451"/>
        <end position="474"/>
    </location>
</feature>
<evidence type="ECO:0000256" key="1">
    <source>
        <dbReference type="SAM" id="Phobius"/>
    </source>
</evidence>
<reference evidence="2" key="1">
    <citation type="submission" date="2020-01" db="EMBL/GenBank/DDBJ databases">
        <title>Identification and distribution of gene clusters putatively required for synthesis of sphingolipid metabolism inhibitors in phylogenetically diverse species of the filamentous fungus Fusarium.</title>
        <authorList>
            <person name="Kim H.-S."/>
            <person name="Busman M."/>
            <person name="Brown D.W."/>
            <person name="Divon H."/>
            <person name="Uhlig S."/>
            <person name="Proctor R.H."/>
        </authorList>
    </citation>
    <scope>NUCLEOTIDE SEQUENCE</scope>
    <source>
        <strain evidence="2">NRRL 53441</strain>
    </source>
</reference>
<dbReference type="OrthoDB" id="5357734at2759"/>
<dbReference type="AlphaFoldDB" id="A0A8H4KPP6"/>
<gene>
    <name evidence="2" type="ORF">F53441_4024</name>
</gene>
<dbReference type="EMBL" id="JAADJG010000158">
    <property type="protein sequence ID" value="KAF4453294.1"/>
    <property type="molecule type" value="Genomic_DNA"/>
</dbReference>
<feature type="transmembrane region" description="Helical" evidence="1">
    <location>
        <begin position="37"/>
        <end position="60"/>
    </location>
</feature>
<evidence type="ECO:0000313" key="2">
    <source>
        <dbReference type="EMBL" id="KAF4453294.1"/>
    </source>
</evidence>